<evidence type="ECO:0000313" key="2">
    <source>
        <dbReference type="Proteomes" id="UP001521785"/>
    </source>
</evidence>
<sequence>MSTSVAAKRAAYQNTKRCDLMCLECCGEVAGGSTKPCTFPVDSEPFRFQIERDGNGKTAHFMACTNCFLKNRVCHALPLGDYDNLVAMKGAFDNLDAPIPPIPESVDSEADPEDLDERTAQLLRAHQRQKHLKERAPGLLQQTAIDIYEQAKILARDGGFGSHFQLHNGECQIETRCAQSGIMKENRDRSKHAVARKRQQGEDFVAGRTDVSPKKAKVPTKIVLTDIELDGRPSVQSRGIAALNLADRQQEEILEKSLRDNKCKPIPVDDPFEGVDKKKRGGVSSRLLKEMNERAQIRNMFDFEWIPDNHKRKYPSVGDARTALGDEWWKDH</sequence>
<organism evidence="1 2">
    <name type="scientific">Paraconiothyrium brasiliense</name>
    <dbReference type="NCBI Taxonomy" id="300254"/>
    <lineage>
        <taxon>Eukaryota</taxon>
        <taxon>Fungi</taxon>
        <taxon>Dikarya</taxon>
        <taxon>Ascomycota</taxon>
        <taxon>Pezizomycotina</taxon>
        <taxon>Dothideomycetes</taxon>
        <taxon>Pleosporomycetidae</taxon>
        <taxon>Pleosporales</taxon>
        <taxon>Massarineae</taxon>
        <taxon>Didymosphaeriaceae</taxon>
        <taxon>Paraconiothyrium</taxon>
    </lineage>
</organism>
<proteinExistence type="predicted"/>
<accession>A0ABR3S732</accession>
<comment type="caution">
    <text evidence="1">The sequence shown here is derived from an EMBL/GenBank/DDBJ whole genome shotgun (WGS) entry which is preliminary data.</text>
</comment>
<name>A0ABR3S732_9PLEO</name>
<protein>
    <submittedName>
        <fullName evidence="1">Uncharacterized protein</fullName>
    </submittedName>
</protein>
<reference evidence="1 2" key="1">
    <citation type="submission" date="2024-02" db="EMBL/GenBank/DDBJ databases">
        <title>De novo assembly and annotation of 12 fungi associated with fruit tree decline syndrome in Ontario, Canada.</title>
        <authorList>
            <person name="Sulman M."/>
            <person name="Ellouze W."/>
            <person name="Ilyukhin E."/>
        </authorList>
    </citation>
    <scope>NUCLEOTIDE SEQUENCE [LARGE SCALE GENOMIC DNA]</scope>
    <source>
        <strain evidence="1 2">M42-189</strain>
    </source>
</reference>
<gene>
    <name evidence="1" type="ORF">SLS60_000728</name>
</gene>
<dbReference type="Proteomes" id="UP001521785">
    <property type="component" value="Unassembled WGS sequence"/>
</dbReference>
<dbReference type="EMBL" id="JAKJXO020000001">
    <property type="protein sequence ID" value="KAL1612501.1"/>
    <property type="molecule type" value="Genomic_DNA"/>
</dbReference>
<evidence type="ECO:0000313" key="1">
    <source>
        <dbReference type="EMBL" id="KAL1612501.1"/>
    </source>
</evidence>
<keyword evidence="2" id="KW-1185">Reference proteome</keyword>